<evidence type="ECO:0000256" key="2">
    <source>
        <dbReference type="ARBA" id="ARBA00004236"/>
    </source>
</evidence>
<evidence type="ECO:0000259" key="10">
    <source>
        <dbReference type="Pfam" id="PF09976"/>
    </source>
</evidence>
<evidence type="ECO:0000256" key="4">
    <source>
        <dbReference type="ARBA" id="ARBA00022692"/>
    </source>
</evidence>
<dbReference type="RefSeq" id="WP_244023540.1">
    <property type="nucleotide sequence ID" value="NZ_JALHLF010000116.1"/>
</dbReference>
<keyword evidence="12" id="KW-1185">Reference proteome</keyword>
<sequence length="267" mass="27892">MALPPDSKPAPSSKAAALKAAQEDVFVREVDDALRQDRLEDFVKGKGVLALGAGIVVVLAALGGWLYWNHHQANLRAERAEQFVQALDSVNSGNLDAAKAKLTPLAEGEASASALNAQLMLAAIAQEKDDAAGAAKIYDKVAADTTAPQPMRDLATVRGVAARFDTMKPQDVVDRLKPLTQPGNAWFGVAAEMAGMAYIKMNKPDQAGPLFAAVAKDEKAPEGLRSRARQLAAVLGVDAVADVVDAQGEPIGGDSKNDDAKSGKAAE</sequence>
<evidence type="ECO:0000256" key="6">
    <source>
        <dbReference type="ARBA" id="ARBA00023136"/>
    </source>
</evidence>
<evidence type="ECO:0000313" key="11">
    <source>
        <dbReference type="EMBL" id="MCJ2184571.1"/>
    </source>
</evidence>
<dbReference type="Proteomes" id="UP001162881">
    <property type="component" value="Unassembled WGS sequence"/>
</dbReference>
<keyword evidence="4 9" id="KW-0812">Transmembrane</keyword>
<dbReference type="Pfam" id="PF09976">
    <property type="entry name" value="TPR_21"/>
    <property type="match status" value="1"/>
</dbReference>
<dbReference type="InterPro" id="IPR026039">
    <property type="entry name" value="YfgM"/>
</dbReference>
<dbReference type="PANTHER" id="PTHR38035">
    <property type="entry name" value="UPF0070 PROTEIN YFGM"/>
    <property type="match status" value="1"/>
</dbReference>
<dbReference type="InterPro" id="IPR018704">
    <property type="entry name" value="SecYEG/CpoB_TPR"/>
</dbReference>
<organism evidence="11 12">
    <name type="scientific">Novosphingobium organovorum</name>
    <dbReference type="NCBI Taxonomy" id="2930092"/>
    <lineage>
        <taxon>Bacteria</taxon>
        <taxon>Pseudomonadati</taxon>
        <taxon>Pseudomonadota</taxon>
        <taxon>Alphaproteobacteria</taxon>
        <taxon>Sphingomonadales</taxon>
        <taxon>Sphingomonadaceae</taxon>
        <taxon>Novosphingobium</taxon>
    </lineage>
</organism>
<feature type="transmembrane region" description="Helical" evidence="9">
    <location>
        <begin position="48"/>
        <end position="68"/>
    </location>
</feature>
<evidence type="ECO:0000256" key="7">
    <source>
        <dbReference type="ARBA" id="ARBA00023186"/>
    </source>
</evidence>
<dbReference type="PANTHER" id="PTHR38035:SF1">
    <property type="entry name" value="ANCILLARY SECYEG TRANSLOCON SUBUNIT"/>
    <property type="match status" value="1"/>
</dbReference>
<reference evidence="11" key="1">
    <citation type="submission" date="2022-03" db="EMBL/GenBank/DDBJ databases">
        <title>Identification of a novel bacterium isolated from mangrove sediments.</title>
        <authorList>
            <person name="Pan X."/>
        </authorList>
    </citation>
    <scope>NUCLEOTIDE SEQUENCE</scope>
    <source>
        <strain evidence="11">B1949</strain>
    </source>
</reference>
<keyword evidence="7" id="KW-0143">Chaperone</keyword>
<keyword evidence="6 9" id="KW-0472">Membrane</keyword>
<accession>A0ABT0BHM5</accession>
<feature type="region of interest" description="Disordered" evidence="8">
    <location>
        <begin position="246"/>
        <end position="267"/>
    </location>
</feature>
<comment type="subcellular location">
    <subcellularLocation>
        <location evidence="2">Cell membrane</location>
    </subcellularLocation>
    <subcellularLocation>
        <location evidence="1">Membrane</location>
        <topology evidence="1">Single-pass membrane protein</topology>
    </subcellularLocation>
</comment>
<keyword evidence="5 9" id="KW-1133">Transmembrane helix</keyword>
<protein>
    <submittedName>
        <fullName evidence="11">Tetratricopeptide repeat protein</fullName>
    </submittedName>
</protein>
<evidence type="ECO:0000256" key="8">
    <source>
        <dbReference type="SAM" id="MobiDB-lite"/>
    </source>
</evidence>
<evidence type="ECO:0000256" key="3">
    <source>
        <dbReference type="ARBA" id="ARBA00022475"/>
    </source>
</evidence>
<evidence type="ECO:0000256" key="5">
    <source>
        <dbReference type="ARBA" id="ARBA00022989"/>
    </source>
</evidence>
<evidence type="ECO:0000313" key="12">
    <source>
        <dbReference type="Proteomes" id="UP001162881"/>
    </source>
</evidence>
<proteinExistence type="predicted"/>
<dbReference type="EMBL" id="JALHLF010000116">
    <property type="protein sequence ID" value="MCJ2184571.1"/>
    <property type="molecule type" value="Genomic_DNA"/>
</dbReference>
<evidence type="ECO:0000256" key="9">
    <source>
        <dbReference type="SAM" id="Phobius"/>
    </source>
</evidence>
<comment type="caution">
    <text evidence="11">The sequence shown here is derived from an EMBL/GenBank/DDBJ whole genome shotgun (WGS) entry which is preliminary data.</text>
</comment>
<evidence type="ECO:0000256" key="1">
    <source>
        <dbReference type="ARBA" id="ARBA00004167"/>
    </source>
</evidence>
<gene>
    <name evidence="11" type="ORF">MTR62_18015</name>
</gene>
<keyword evidence="3" id="KW-1003">Cell membrane</keyword>
<feature type="compositionally biased region" description="Basic and acidic residues" evidence="8">
    <location>
        <begin position="255"/>
        <end position="267"/>
    </location>
</feature>
<feature type="domain" description="Ancillary SecYEG translocon subunit/Cell division coordinator CpoB TPR" evidence="10">
    <location>
        <begin position="51"/>
        <end position="213"/>
    </location>
</feature>
<name>A0ABT0BHM5_9SPHN</name>